<dbReference type="Proteomes" id="UP000243499">
    <property type="component" value="Chromosome 7"/>
</dbReference>
<dbReference type="PANTHER" id="PTHR45648:SF150">
    <property type="entry name" value="GDSL ESTERASE_LIPASE"/>
    <property type="match status" value="1"/>
</dbReference>
<evidence type="ECO:0000256" key="1">
    <source>
        <dbReference type="ARBA" id="ARBA00008668"/>
    </source>
</evidence>
<dbReference type="InterPro" id="IPR001087">
    <property type="entry name" value="GDSL"/>
</dbReference>
<protein>
    <recommendedName>
        <fullName evidence="6">GDSL esterase/lipase</fullName>
    </recommendedName>
</protein>
<feature type="chain" id="PRO_5015522036" description="GDSL esterase/lipase" evidence="4">
    <location>
        <begin position="26"/>
        <end position="371"/>
    </location>
</feature>
<proteinExistence type="inferred from homology"/>
<evidence type="ECO:0000256" key="2">
    <source>
        <dbReference type="ARBA" id="ARBA00022801"/>
    </source>
</evidence>
<dbReference type="Gene3D" id="3.40.50.1110">
    <property type="entry name" value="SGNH hydrolase"/>
    <property type="match status" value="1"/>
</dbReference>
<reference evidence="5" key="1">
    <citation type="submission" date="2018-04" db="EMBL/GenBank/DDBJ databases">
        <title>WGS assembly of Panicum hallii.</title>
        <authorList>
            <person name="Lovell J."/>
            <person name="Jenkins J."/>
            <person name="Lowry D."/>
            <person name="Mamidi S."/>
            <person name="Sreedasyam A."/>
            <person name="Weng X."/>
            <person name="Barry K."/>
            <person name="Bonette J."/>
            <person name="Campitelli B."/>
            <person name="Daum C."/>
            <person name="Gordon S."/>
            <person name="Gould B."/>
            <person name="Lipzen A."/>
            <person name="Macqueen A."/>
            <person name="Palacio-Mejia J."/>
            <person name="Plott C."/>
            <person name="Shakirov E."/>
            <person name="Shu S."/>
            <person name="Yoshinaga Y."/>
            <person name="Zane M."/>
            <person name="Rokhsar D."/>
            <person name="Grimwood J."/>
            <person name="Schmutz J."/>
            <person name="Juenger T."/>
        </authorList>
    </citation>
    <scope>NUCLEOTIDE SEQUENCE [LARGE SCALE GENOMIC DNA]</scope>
    <source>
        <strain evidence="5">FIL2</strain>
    </source>
</reference>
<keyword evidence="3" id="KW-0443">Lipid metabolism</keyword>
<name>A0A2S3I9C8_9POAL</name>
<dbReference type="SUPFAM" id="SSF52266">
    <property type="entry name" value="SGNH hydrolase"/>
    <property type="match status" value="1"/>
</dbReference>
<dbReference type="AlphaFoldDB" id="A0A2S3I9C8"/>
<keyword evidence="2" id="KW-0378">Hydrolase</keyword>
<organism evidence="5">
    <name type="scientific">Panicum hallii</name>
    <dbReference type="NCBI Taxonomy" id="206008"/>
    <lineage>
        <taxon>Eukaryota</taxon>
        <taxon>Viridiplantae</taxon>
        <taxon>Streptophyta</taxon>
        <taxon>Embryophyta</taxon>
        <taxon>Tracheophyta</taxon>
        <taxon>Spermatophyta</taxon>
        <taxon>Magnoliopsida</taxon>
        <taxon>Liliopsida</taxon>
        <taxon>Poales</taxon>
        <taxon>Poaceae</taxon>
        <taxon>PACMAD clade</taxon>
        <taxon>Panicoideae</taxon>
        <taxon>Panicodae</taxon>
        <taxon>Paniceae</taxon>
        <taxon>Panicinae</taxon>
        <taxon>Panicum</taxon>
        <taxon>Panicum sect. Panicum</taxon>
    </lineage>
</organism>
<dbReference type="GO" id="GO:0016788">
    <property type="term" value="F:hydrolase activity, acting on ester bonds"/>
    <property type="evidence" value="ECO:0007669"/>
    <property type="project" value="InterPro"/>
</dbReference>
<dbReference type="EMBL" id="CM008052">
    <property type="protein sequence ID" value="PAN39578.1"/>
    <property type="molecule type" value="Genomic_DNA"/>
</dbReference>
<keyword evidence="4" id="KW-0732">Signal</keyword>
<dbReference type="Gramene" id="PAN39578">
    <property type="protein sequence ID" value="PAN39578"/>
    <property type="gene ID" value="PAHAL_7G253000"/>
</dbReference>
<dbReference type="GO" id="GO:0016042">
    <property type="term" value="P:lipid catabolic process"/>
    <property type="evidence" value="ECO:0007669"/>
    <property type="project" value="UniProtKB-KW"/>
</dbReference>
<dbReference type="InterPro" id="IPR051058">
    <property type="entry name" value="GDSL_Est/Lipase"/>
</dbReference>
<keyword evidence="3" id="KW-0442">Lipid degradation</keyword>
<dbReference type="InterPro" id="IPR036514">
    <property type="entry name" value="SGNH_hydro_sf"/>
</dbReference>
<dbReference type="InterPro" id="IPR035669">
    <property type="entry name" value="SGNH_plant_lipase-like"/>
</dbReference>
<evidence type="ECO:0000256" key="4">
    <source>
        <dbReference type="SAM" id="SignalP"/>
    </source>
</evidence>
<dbReference type="Pfam" id="PF00657">
    <property type="entry name" value="Lipase_GDSL"/>
    <property type="match status" value="1"/>
</dbReference>
<dbReference type="CDD" id="cd01837">
    <property type="entry name" value="SGNH_plant_lipase_like"/>
    <property type="match status" value="1"/>
</dbReference>
<evidence type="ECO:0000256" key="3">
    <source>
        <dbReference type="ARBA" id="ARBA00022963"/>
    </source>
</evidence>
<accession>A0A2S3I9C8</accession>
<evidence type="ECO:0008006" key="6">
    <source>
        <dbReference type="Google" id="ProtNLM"/>
    </source>
</evidence>
<evidence type="ECO:0000313" key="5">
    <source>
        <dbReference type="EMBL" id="PAN39578.1"/>
    </source>
</evidence>
<gene>
    <name evidence="5" type="ORF">PAHAL_7G253000</name>
</gene>
<feature type="signal peptide" evidence="4">
    <location>
        <begin position="1"/>
        <end position="25"/>
    </location>
</feature>
<comment type="similarity">
    <text evidence="1">Belongs to the 'GDSL' lipolytic enzyme family.</text>
</comment>
<dbReference type="PANTHER" id="PTHR45648">
    <property type="entry name" value="GDSL LIPASE/ACYLHYDROLASE FAMILY PROTEIN (AFU_ORTHOLOGUE AFUA_4G14700)"/>
    <property type="match status" value="1"/>
</dbReference>
<sequence>MASHSGAFSLVALCLLLEVVLRGTAETLVPAVFVFGDSTVDIGNNNFIEKCDIGCKANYPPFGVDYLNHTPTGRFSNGYNLADQLAQLLHFDESPPPFLSLSNASLKTRMSTGISFASGGSGLLDATGNGLMCTQVFSMTEQVRNFTKLARKWGRADLISKSLIFISTGSNDLFEYTDFPDHNSNRNDTVFLESLVASYTSFLKELYGAGAKKFTVASPSLVGCCPSQRAIAHDPKNPRDIDEYGCFAAPNNLSRQLYPMIATMLHDLSLELPGMNYTLVDSIKILEWVFYNTVIPSSNFTVLDTACCGGGPFGADGCNSSAPLCQDRSNHLFWDEYHPTAAATGAAAKLIFDDTTGLFTHPINLQQLVEL</sequence>